<accession>S2ES68</accession>
<organism evidence="1 2">
    <name type="scientific">Candidatus Nitrosarchaeum limnium BG20</name>
    <dbReference type="NCBI Taxonomy" id="859192"/>
    <lineage>
        <taxon>Archaea</taxon>
        <taxon>Nitrososphaerota</taxon>
        <taxon>Nitrososphaeria</taxon>
        <taxon>Nitrosopumilales</taxon>
        <taxon>Nitrosopumilaceae</taxon>
        <taxon>Nitrosarchaeum</taxon>
    </lineage>
</organism>
<gene>
    <name evidence="1" type="ORF">BG20_I1314</name>
</gene>
<comment type="caution">
    <text evidence="1">The sequence shown here is derived from an EMBL/GenBank/DDBJ whole genome shotgun (WGS) entry which is preliminary data.</text>
</comment>
<evidence type="ECO:0000313" key="2">
    <source>
        <dbReference type="Proteomes" id="UP000014065"/>
    </source>
</evidence>
<sequence length="150" mass="16293">MAMFIFQLVDSRNNADMRSIRTGITPGSTQTFNIVFADLDSINTTWIKSGGQLIINVPKDWTDVQIVNNFGFTNPPSVTTFGDGSTQIIGTLSSNLGTATNQADTIQFSAKAPDITYDQMYVMYVLAQGQTTNNFSIGPLSEIVLQVDAP</sequence>
<dbReference type="Proteomes" id="UP000014065">
    <property type="component" value="Unassembled WGS sequence"/>
</dbReference>
<dbReference type="AlphaFoldDB" id="S2ES68"/>
<dbReference type="EMBL" id="AHJG01000195">
    <property type="protein sequence ID" value="EPA05264.1"/>
    <property type="molecule type" value="Genomic_DNA"/>
</dbReference>
<protein>
    <submittedName>
        <fullName evidence="1">Uncharacterized protein</fullName>
    </submittedName>
</protein>
<name>S2ES68_9ARCH</name>
<evidence type="ECO:0000313" key="1">
    <source>
        <dbReference type="EMBL" id="EPA05264.1"/>
    </source>
</evidence>
<keyword evidence="2" id="KW-1185">Reference proteome</keyword>
<reference evidence="1 2" key="1">
    <citation type="journal article" date="2012" name="J. Bacteriol.">
        <title>Genome Sequence of "Candidatus Nitrosoarchaeum limnia" BG20, a Low-Salinity Ammonia-Oxidizing Archaeon from the San Francisco Bay Estuary.</title>
        <authorList>
            <person name="Mosier A.C."/>
            <person name="Allen E.E."/>
            <person name="Kim M."/>
            <person name="Ferriera S."/>
            <person name="Francis C.A."/>
        </authorList>
    </citation>
    <scope>NUCLEOTIDE SEQUENCE [LARGE SCALE GENOMIC DNA]</scope>
    <source>
        <strain evidence="1 2">BG20</strain>
    </source>
</reference>
<proteinExistence type="predicted"/>